<keyword evidence="2" id="KW-1185">Reference proteome</keyword>
<evidence type="ECO:0000313" key="1">
    <source>
        <dbReference type="EMBL" id="TXL66971.1"/>
    </source>
</evidence>
<dbReference type="RefSeq" id="WP_147703220.1">
    <property type="nucleotide sequence ID" value="NZ_VDUY01000002.1"/>
</dbReference>
<reference evidence="1 2" key="1">
    <citation type="submission" date="2019-06" db="EMBL/GenBank/DDBJ databases">
        <title>Quisquiliibacterium sp. nov., isolated from a maize field.</title>
        <authorList>
            <person name="Lin S.-Y."/>
            <person name="Tsai C.-F."/>
            <person name="Young C.-C."/>
        </authorList>
    </citation>
    <scope>NUCLEOTIDE SEQUENCE [LARGE SCALE GENOMIC DNA]</scope>
    <source>
        <strain evidence="1 2">CC-CFT501</strain>
    </source>
</reference>
<gene>
    <name evidence="1" type="ORF">FHP08_04925</name>
</gene>
<dbReference type="OrthoDB" id="8904616at2"/>
<organism evidence="1 2">
    <name type="scientific">Zeimonas arvi</name>
    <dbReference type="NCBI Taxonomy" id="2498847"/>
    <lineage>
        <taxon>Bacteria</taxon>
        <taxon>Pseudomonadati</taxon>
        <taxon>Pseudomonadota</taxon>
        <taxon>Betaproteobacteria</taxon>
        <taxon>Burkholderiales</taxon>
        <taxon>Burkholderiaceae</taxon>
        <taxon>Zeimonas</taxon>
    </lineage>
</organism>
<accession>A0A5C8P045</accession>
<comment type="caution">
    <text evidence="1">The sequence shown here is derived from an EMBL/GenBank/DDBJ whole genome shotgun (WGS) entry which is preliminary data.</text>
</comment>
<dbReference type="EMBL" id="VDUY01000002">
    <property type="protein sequence ID" value="TXL66971.1"/>
    <property type="molecule type" value="Genomic_DNA"/>
</dbReference>
<proteinExistence type="predicted"/>
<name>A0A5C8P045_9BURK</name>
<dbReference type="Proteomes" id="UP000321548">
    <property type="component" value="Unassembled WGS sequence"/>
</dbReference>
<sequence>MPGPLASLFRPSALTAAPLAACVLILGLAGCASMPGPGETVTVSVGRPVTAQDLETRRDVAAARPALQAAGIGPAEIAAGRVLRVQCAVMTDGWWDSLAILPPGFDAPGDRALVLAVADRGDNDRLPVNKVAARAEPPLGPGGQAYRFIPDWRERGLSRSFERQAPAGGPPSDYLIVQGSWLVRCRR</sequence>
<dbReference type="AlphaFoldDB" id="A0A5C8P045"/>
<evidence type="ECO:0000313" key="2">
    <source>
        <dbReference type="Proteomes" id="UP000321548"/>
    </source>
</evidence>
<protein>
    <submittedName>
        <fullName evidence="1">Uncharacterized protein</fullName>
    </submittedName>
</protein>